<comment type="caution">
    <text evidence="7">The sequence shown here is derived from an EMBL/GenBank/DDBJ whole genome shotgun (WGS) entry which is preliminary data.</text>
</comment>
<keyword evidence="5 6" id="KW-0472">Membrane</keyword>
<evidence type="ECO:0000313" key="8">
    <source>
        <dbReference type="Proteomes" id="UP000176037"/>
    </source>
</evidence>
<dbReference type="OrthoDB" id="9812084at2"/>
<keyword evidence="4 6" id="KW-1133">Transmembrane helix</keyword>
<evidence type="ECO:0000256" key="1">
    <source>
        <dbReference type="ARBA" id="ARBA00004651"/>
    </source>
</evidence>
<dbReference type="STRING" id="1856405.BFC17_14490"/>
<evidence type="ECO:0000313" key="7">
    <source>
        <dbReference type="EMBL" id="OFI34785.1"/>
    </source>
</evidence>
<keyword evidence="3 6" id="KW-0812">Transmembrane</keyword>
<evidence type="ECO:0000256" key="6">
    <source>
        <dbReference type="SAM" id="Phobius"/>
    </source>
</evidence>
<reference evidence="7 8" key="1">
    <citation type="submission" date="2016-09" db="EMBL/GenBank/DDBJ databases">
        <title>Alteromonas lipolytica, a new species isolated from sea water.</title>
        <authorList>
            <person name="Wu Y.-H."/>
            <person name="Cheng H."/>
            <person name="Xu X.-W."/>
        </authorList>
    </citation>
    <scope>NUCLEOTIDE SEQUENCE [LARGE SCALE GENOMIC DNA]</scope>
    <source>
        <strain evidence="7 8">JW12</strain>
    </source>
</reference>
<dbReference type="AlphaFoldDB" id="A0A1E8FFR1"/>
<evidence type="ECO:0000256" key="4">
    <source>
        <dbReference type="ARBA" id="ARBA00022989"/>
    </source>
</evidence>
<feature type="transmembrane region" description="Helical" evidence="6">
    <location>
        <begin position="147"/>
        <end position="171"/>
    </location>
</feature>
<sequence>MENSLLLGIAAFAFITSVTPGPNNMMLLASGAQFGFARTLPHMLGIVFGVAMLLLSVLLGLGMLFKLYPVMYSVLNIAGAAYLLWLAFKIASGPVSGIKENSAQKSQPLTWWQAALFQFVNPKAWMMALGSVSTFSLPGNQYVQSGAAIMLAFALLGFPAISLWAGIGAKLRVWLNNPRRQRGFNLVMGAATAATLLLIVEV</sequence>
<protein>
    <submittedName>
        <fullName evidence="7">Lysine transporter LysE</fullName>
    </submittedName>
</protein>
<evidence type="ECO:0000256" key="2">
    <source>
        <dbReference type="ARBA" id="ARBA00022475"/>
    </source>
</evidence>
<evidence type="ECO:0000256" key="3">
    <source>
        <dbReference type="ARBA" id="ARBA00022692"/>
    </source>
</evidence>
<gene>
    <name evidence="7" type="ORF">BFC17_14490</name>
</gene>
<feature type="transmembrane region" description="Helical" evidence="6">
    <location>
        <begin position="72"/>
        <end position="91"/>
    </location>
</feature>
<dbReference type="RefSeq" id="WP_070175703.1">
    <property type="nucleotide sequence ID" value="NZ_BMJR01000001.1"/>
</dbReference>
<accession>A0A1E8FFR1</accession>
<dbReference type="Proteomes" id="UP000176037">
    <property type="component" value="Unassembled WGS sequence"/>
</dbReference>
<dbReference type="InterPro" id="IPR001123">
    <property type="entry name" value="LeuE-type"/>
</dbReference>
<feature type="transmembrane region" description="Helical" evidence="6">
    <location>
        <begin position="44"/>
        <end position="65"/>
    </location>
</feature>
<organism evidence="7 8">
    <name type="scientific">Alteromonas lipolytica</name>
    <dbReference type="NCBI Taxonomy" id="1856405"/>
    <lineage>
        <taxon>Bacteria</taxon>
        <taxon>Pseudomonadati</taxon>
        <taxon>Pseudomonadota</taxon>
        <taxon>Gammaproteobacteria</taxon>
        <taxon>Alteromonadales</taxon>
        <taxon>Alteromonadaceae</taxon>
        <taxon>Alteromonas/Salinimonas group</taxon>
        <taxon>Alteromonas</taxon>
    </lineage>
</organism>
<proteinExistence type="predicted"/>
<dbReference type="GO" id="GO:0015171">
    <property type="term" value="F:amino acid transmembrane transporter activity"/>
    <property type="evidence" value="ECO:0007669"/>
    <property type="project" value="TreeGrafter"/>
</dbReference>
<dbReference type="GO" id="GO:0005886">
    <property type="term" value="C:plasma membrane"/>
    <property type="evidence" value="ECO:0007669"/>
    <property type="project" value="UniProtKB-SubCell"/>
</dbReference>
<dbReference type="PANTHER" id="PTHR30086">
    <property type="entry name" value="ARGININE EXPORTER PROTEIN ARGO"/>
    <property type="match status" value="1"/>
</dbReference>
<dbReference type="Pfam" id="PF01810">
    <property type="entry name" value="LysE"/>
    <property type="match status" value="1"/>
</dbReference>
<keyword evidence="2" id="KW-1003">Cell membrane</keyword>
<name>A0A1E8FFR1_9ALTE</name>
<evidence type="ECO:0000256" key="5">
    <source>
        <dbReference type="ARBA" id="ARBA00023136"/>
    </source>
</evidence>
<keyword evidence="8" id="KW-1185">Reference proteome</keyword>
<dbReference type="PANTHER" id="PTHR30086:SF20">
    <property type="entry name" value="ARGININE EXPORTER PROTEIN ARGO-RELATED"/>
    <property type="match status" value="1"/>
</dbReference>
<feature type="transmembrane region" description="Helical" evidence="6">
    <location>
        <begin position="183"/>
        <end position="200"/>
    </location>
</feature>
<dbReference type="EMBL" id="MJIC01000010">
    <property type="protein sequence ID" value="OFI34785.1"/>
    <property type="molecule type" value="Genomic_DNA"/>
</dbReference>
<comment type="subcellular location">
    <subcellularLocation>
        <location evidence="1">Cell membrane</location>
        <topology evidence="1">Multi-pass membrane protein</topology>
    </subcellularLocation>
</comment>
<dbReference type="GO" id="GO:0033228">
    <property type="term" value="P:cysteine export across plasma membrane"/>
    <property type="evidence" value="ECO:0007669"/>
    <property type="project" value="TreeGrafter"/>
</dbReference>